<proteinExistence type="inferred from homology"/>
<evidence type="ECO:0000256" key="7">
    <source>
        <dbReference type="ARBA" id="ARBA00023136"/>
    </source>
</evidence>
<comment type="caution">
    <text evidence="10">The sequence shown here is derived from an EMBL/GenBank/DDBJ whole genome shotgun (WGS) entry which is preliminary data.</text>
</comment>
<feature type="transmembrane region" description="Helical" evidence="9">
    <location>
        <begin position="269"/>
        <end position="289"/>
    </location>
</feature>
<feature type="transmembrane region" description="Helical" evidence="9">
    <location>
        <begin position="336"/>
        <end position="357"/>
    </location>
</feature>
<dbReference type="InterPro" id="IPR007272">
    <property type="entry name" value="Sulf_transp_TsuA/YedE"/>
</dbReference>
<evidence type="ECO:0000256" key="5">
    <source>
        <dbReference type="ARBA" id="ARBA00022692"/>
    </source>
</evidence>
<dbReference type="Proteomes" id="UP000078599">
    <property type="component" value="Unassembled WGS sequence"/>
</dbReference>
<accession>A0ABP1Z6N2</accession>
<dbReference type="PANTHER" id="PTHR30574:SF1">
    <property type="entry name" value="SULPHUR TRANSPORT DOMAIN-CONTAINING PROTEIN"/>
    <property type="match status" value="1"/>
</dbReference>
<feature type="transmembrane region" description="Helical" evidence="9">
    <location>
        <begin position="48"/>
        <end position="66"/>
    </location>
</feature>
<evidence type="ECO:0000256" key="8">
    <source>
        <dbReference type="ARBA" id="ARBA00035655"/>
    </source>
</evidence>
<keyword evidence="2" id="KW-0813">Transport</keyword>
<evidence type="ECO:0000256" key="9">
    <source>
        <dbReference type="SAM" id="Phobius"/>
    </source>
</evidence>
<dbReference type="Pfam" id="PF04143">
    <property type="entry name" value="Sulf_transp"/>
    <property type="match status" value="1"/>
</dbReference>
<keyword evidence="5 9" id="KW-0812">Transmembrane</keyword>
<gene>
    <name evidence="10" type="ORF">THICB1_70375</name>
</gene>
<evidence type="ECO:0000256" key="2">
    <source>
        <dbReference type="ARBA" id="ARBA00022448"/>
    </source>
</evidence>
<evidence type="ECO:0000256" key="3">
    <source>
        <dbReference type="ARBA" id="ARBA00022475"/>
    </source>
</evidence>
<name>A0ABP1Z6N2_THIA3</name>
<feature type="transmembrane region" description="Helical" evidence="9">
    <location>
        <begin position="204"/>
        <end position="221"/>
    </location>
</feature>
<sequence>MNSIVQLLAGGFVVSLVLGGAAQASQFCPQGGLREAVVEGRPQRLSAYFAATGFALLAVAGLQWLLHQGLQPSHPPYLSPHFAWGRYVLGGLLFGSGMVLARGCPLRTLVLSAQGSVPALLSLGAMSVAAFAMTSGFVFNDWIAPWILRLNLDLGRWGWQSQGLDALPGLHGWQARALLGLALGALVLVLAARASAGETRRMRWAGSALIGLMVAAGYWLTAGPLGTRAANDAAFMSQPPDGMGVQSFSFAGPLSDLAHFAMHAHAQTFTFGVVLVLGTFLGAAISALVRREFRVQLPREPRDLARRLLGALMTGAGAVLGLGCTVGHGLSGLSVLSLGSALGLACIFAGALGTIWIESRCGAKAPVGLRAQWES</sequence>
<dbReference type="RefSeq" id="WP_179946728.1">
    <property type="nucleotide sequence ID" value="NZ_LN831667.1"/>
</dbReference>
<comment type="subcellular location">
    <subcellularLocation>
        <location evidence="1">Cell inner membrane</location>
        <topology evidence="1">Multi-pass membrane protein</topology>
    </subcellularLocation>
</comment>
<feature type="transmembrane region" description="Helical" evidence="9">
    <location>
        <begin position="309"/>
        <end position="330"/>
    </location>
</feature>
<organism evidence="10 11">
    <name type="scientific">Thiomonas arsenitoxydans (strain DSM 22701 / CIP 110005 / 3As)</name>
    <dbReference type="NCBI Taxonomy" id="426114"/>
    <lineage>
        <taxon>Bacteria</taxon>
        <taxon>Pseudomonadati</taxon>
        <taxon>Pseudomonadota</taxon>
        <taxon>Betaproteobacteria</taxon>
        <taxon>Burkholderiales</taxon>
        <taxon>Thiomonas</taxon>
    </lineage>
</organism>
<feature type="transmembrane region" description="Helical" evidence="9">
    <location>
        <begin position="173"/>
        <end position="192"/>
    </location>
</feature>
<dbReference type="PANTHER" id="PTHR30574">
    <property type="entry name" value="INNER MEMBRANE PROTEIN YEDE"/>
    <property type="match status" value="1"/>
</dbReference>
<protein>
    <submittedName>
        <fullName evidence="10">Transporter</fullName>
    </submittedName>
</protein>
<evidence type="ECO:0000256" key="1">
    <source>
        <dbReference type="ARBA" id="ARBA00004429"/>
    </source>
</evidence>
<evidence type="ECO:0000313" key="10">
    <source>
        <dbReference type="EMBL" id="CQR38270.1"/>
    </source>
</evidence>
<keyword evidence="4" id="KW-0997">Cell inner membrane</keyword>
<feature type="transmembrane region" description="Helical" evidence="9">
    <location>
        <begin position="117"/>
        <end position="139"/>
    </location>
</feature>
<evidence type="ECO:0000256" key="4">
    <source>
        <dbReference type="ARBA" id="ARBA00022519"/>
    </source>
</evidence>
<evidence type="ECO:0000256" key="6">
    <source>
        <dbReference type="ARBA" id="ARBA00022989"/>
    </source>
</evidence>
<comment type="similarity">
    <text evidence="8">Belongs to the TsuA/YedE (TC 9.B.102) family.</text>
</comment>
<dbReference type="EMBL" id="CTRI01000029">
    <property type="protein sequence ID" value="CQR38270.1"/>
    <property type="molecule type" value="Genomic_DNA"/>
</dbReference>
<keyword evidence="3" id="KW-1003">Cell membrane</keyword>
<evidence type="ECO:0000313" key="11">
    <source>
        <dbReference type="Proteomes" id="UP000078599"/>
    </source>
</evidence>
<keyword evidence="7 9" id="KW-0472">Membrane</keyword>
<keyword evidence="6 9" id="KW-1133">Transmembrane helix</keyword>
<keyword evidence="11" id="KW-1185">Reference proteome</keyword>
<reference evidence="10 11" key="1">
    <citation type="submission" date="2015-03" db="EMBL/GenBank/DDBJ databases">
        <authorList>
            <person name="Regsiter A."/>
            <person name="william w."/>
        </authorList>
    </citation>
    <scope>NUCLEOTIDE SEQUENCE [LARGE SCALE GENOMIC DNA]</scope>
    <source>
        <strain evidence="10 11">CB1</strain>
    </source>
</reference>